<comment type="caution">
    <text evidence="4">The sequence shown here is derived from an EMBL/GenBank/DDBJ whole genome shotgun (WGS) entry which is preliminary data.</text>
</comment>
<sequence length="183" mass="20465">MSKEITALIPNNMKIKIVPPPETKYSEYPSSLHLAHSYINFEGRVRASPSVVVATLPADNLICIAYFTILSALASKIPTEATQSATVLSIWQAEVNSLGDLVHPNLVKLIGYCIEDDQTLLVYEFMPQESLENHLFRSHLLDLKHDFCHFGHVMDNASVSFGFLIAALNRKTQKLWNTIPIVT</sequence>
<name>A0A9J5YPF0_SOLCO</name>
<organism evidence="4 5">
    <name type="scientific">Solanum commersonii</name>
    <name type="common">Commerson's wild potato</name>
    <name type="synonym">Commerson's nightshade</name>
    <dbReference type="NCBI Taxonomy" id="4109"/>
    <lineage>
        <taxon>Eukaryota</taxon>
        <taxon>Viridiplantae</taxon>
        <taxon>Streptophyta</taxon>
        <taxon>Embryophyta</taxon>
        <taxon>Tracheophyta</taxon>
        <taxon>Spermatophyta</taxon>
        <taxon>Magnoliopsida</taxon>
        <taxon>eudicotyledons</taxon>
        <taxon>Gunneridae</taxon>
        <taxon>Pentapetalae</taxon>
        <taxon>asterids</taxon>
        <taxon>lamiids</taxon>
        <taxon>Solanales</taxon>
        <taxon>Solanaceae</taxon>
        <taxon>Solanoideae</taxon>
        <taxon>Solaneae</taxon>
        <taxon>Solanum</taxon>
    </lineage>
</organism>
<gene>
    <name evidence="4" type="ORF">H5410_033716</name>
</gene>
<dbReference type="SUPFAM" id="SSF56112">
    <property type="entry name" value="Protein kinase-like (PK-like)"/>
    <property type="match status" value="1"/>
</dbReference>
<evidence type="ECO:0000256" key="2">
    <source>
        <dbReference type="ARBA" id="ARBA00022475"/>
    </source>
</evidence>
<reference evidence="4 5" key="1">
    <citation type="submission" date="2020-09" db="EMBL/GenBank/DDBJ databases">
        <title>De no assembly of potato wild relative species, Solanum commersonii.</title>
        <authorList>
            <person name="Cho K."/>
        </authorList>
    </citation>
    <scope>NUCLEOTIDE SEQUENCE [LARGE SCALE GENOMIC DNA]</scope>
    <source>
        <strain evidence="4">LZ3.2</strain>
        <tissue evidence="4">Leaf</tissue>
    </source>
</reference>
<dbReference type="InterPro" id="IPR011009">
    <property type="entry name" value="Kinase-like_dom_sf"/>
</dbReference>
<dbReference type="AlphaFoldDB" id="A0A9J5YPF0"/>
<accession>A0A9J5YPF0</accession>
<proteinExistence type="predicted"/>
<dbReference type="InterPro" id="IPR050823">
    <property type="entry name" value="Plant_Ser_Thr_Prot_Kinase"/>
</dbReference>
<dbReference type="Proteomes" id="UP000824120">
    <property type="component" value="Chromosome 6"/>
</dbReference>
<dbReference type="OrthoDB" id="1305938at2759"/>
<dbReference type="EMBL" id="JACXVP010000006">
    <property type="protein sequence ID" value="KAG5602346.1"/>
    <property type="molecule type" value="Genomic_DNA"/>
</dbReference>
<dbReference type="InterPro" id="IPR001245">
    <property type="entry name" value="Ser-Thr/Tyr_kinase_cat_dom"/>
</dbReference>
<protein>
    <recommendedName>
        <fullName evidence="3">Serine-threonine/tyrosine-protein kinase catalytic domain-containing protein</fullName>
    </recommendedName>
</protein>
<keyword evidence="2" id="KW-0472">Membrane</keyword>
<evidence type="ECO:0000313" key="5">
    <source>
        <dbReference type="Proteomes" id="UP000824120"/>
    </source>
</evidence>
<keyword evidence="2" id="KW-1003">Cell membrane</keyword>
<keyword evidence="5" id="KW-1185">Reference proteome</keyword>
<comment type="subcellular location">
    <subcellularLocation>
        <location evidence="1">Cell membrane</location>
    </subcellularLocation>
</comment>
<dbReference type="GO" id="GO:0005886">
    <property type="term" value="C:plasma membrane"/>
    <property type="evidence" value="ECO:0007669"/>
    <property type="project" value="UniProtKB-SubCell"/>
</dbReference>
<evidence type="ECO:0000256" key="1">
    <source>
        <dbReference type="ARBA" id="ARBA00004236"/>
    </source>
</evidence>
<dbReference type="PANTHER" id="PTHR45621">
    <property type="entry name" value="OS01G0588500 PROTEIN-RELATED"/>
    <property type="match status" value="1"/>
</dbReference>
<evidence type="ECO:0000313" key="4">
    <source>
        <dbReference type="EMBL" id="KAG5602346.1"/>
    </source>
</evidence>
<evidence type="ECO:0000259" key="3">
    <source>
        <dbReference type="Pfam" id="PF07714"/>
    </source>
</evidence>
<dbReference type="GO" id="GO:0004672">
    <property type="term" value="F:protein kinase activity"/>
    <property type="evidence" value="ECO:0007669"/>
    <property type="project" value="InterPro"/>
</dbReference>
<dbReference type="Gene3D" id="3.30.200.20">
    <property type="entry name" value="Phosphorylase Kinase, domain 1"/>
    <property type="match status" value="1"/>
</dbReference>
<dbReference type="Pfam" id="PF07714">
    <property type="entry name" value="PK_Tyr_Ser-Thr"/>
    <property type="match status" value="1"/>
</dbReference>
<feature type="domain" description="Serine-threonine/tyrosine-protein kinase catalytic" evidence="3">
    <location>
        <begin position="76"/>
        <end position="138"/>
    </location>
</feature>